<dbReference type="NCBIfam" id="NF001208">
    <property type="entry name" value="PRK00174.1"/>
    <property type="match status" value="1"/>
</dbReference>
<dbReference type="FunFam" id="3.40.50.12780:FF:000011">
    <property type="entry name" value="Acetyl-coenzyme A synthetase 2-like, mitochondrial"/>
    <property type="match status" value="1"/>
</dbReference>
<dbReference type="InterPro" id="IPR032387">
    <property type="entry name" value="ACAS_N"/>
</dbReference>
<dbReference type="PROSITE" id="PS00455">
    <property type="entry name" value="AMP_BINDING"/>
    <property type="match status" value="1"/>
</dbReference>
<gene>
    <name evidence="5" type="ORF">FBZ82_11916</name>
</gene>
<evidence type="ECO:0000259" key="3">
    <source>
        <dbReference type="Pfam" id="PF13193"/>
    </source>
</evidence>
<dbReference type="FunFam" id="3.30.300.30:FF:000017">
    <property type="entry name" value="Acyl-CoA synthetase short-chain family member 3"/>
    <property type="match status" value="1"/>
</dbReference>
<dbReference type="RefSeq" id="WP_145679518.1">
    <property type="nucleotide sequence ID" value="NZ_VITF01000019.1"/>
</dbReference>
<reference evidence="5 6" key="1">
    <citation type="submission" date="2019-06" db="EMBL/GenBank/DDBJ databases">
        <title>Genomic Encyclopedia of Type Strains, Phase IV (KMG-V): Genome sequencing to study the core and pangenomes of soil and plant-associated prokaryotes.</title>
        <authorList>
            <person name="Whitman W."/>
        </authorList>
    </citation>
    <scope>NUCLEOTIDE SEQUENCE [LARGE SCALE GENOMIC DNA]</scope>
    <source>
        <strain evidence="5 6">BR 11796</strain>
    </source>
</reference>
<dbReference type="Pfam" id="PF16177">
    <property type="entry name" value="ACAS_N"/>
    <property type="match status" value="1"/>
</dbReference>
<dbReference type="Gene3D" id="3.30.300.30">
    <property type="match status" value="1"/>
</dbReference>
<evidence type="ECO:0000259" key="4">
    <source>
        <dbReference type="Pfam" id="PF16177"/>
    </source>
</evidence>
<dbReference type="AlphaFoldDB" id="A0A560AK80"/>
<name>A0A560AK80_AZOBR</name>
<evidence type="ECO:0000259" key="2">
    <source>
        <dbReference type="Pfam" id="PF00501"/>
    </source>
</evidence>
<dbReference type="EMBL" id="VITF01000019">
    <property type="protein sequence ID" value="TWA60732.1"/>
    <property type="molecule type" value="Genomic_DNA"/>
</dbReference>
<feature type="domain" description="Acetyl-coenzyme A synthetase N-terminal" evidence="4">
    <location>
        <begin position="9"/>
        <end position="63"/>
    </location>
</feature>
<dbReference type="GO" id="GO:0050218">
    <property type="term" value="F:propionate-CoA ligase activity"/>
    <property type="evidence" value="ECO:0007669"/>
    <property type="project" value="TreeGrafter"/>
</dbReference>
<sequence length="640" mass="70300">MSQSSADRYNQIHARSLSDPDGFWGEAAEDITWIKRWDKVLDDSNAPFYRWFTGGVLNTCYNAVDRHVEAGRGAQAAIIYDSPVTKTVQTITYAELQDQVARFAGALRAQGVEKGDRVILYMPMIPQSLVAMLACARLGAVHSVVFGGFAPHELATRINDSRPKAIVSASCGIEPNRVVKYKPMLDAAIEQAEHKPSSVIVFQRPQETATLVEGRDVDWAEAVAKAEPAECVPVAATDPLYILYTSGTTGQPKGVIRDNGGHAVALKWTMKNIYNVEPGEVYWAASDVGWVVGHSYIVYGPLLHGCTTVVFEGKPVGTPDAGTFWRVIEQHKIGTLFTAPTAFRAIKREDPNAELLKKYDLSHFRALFLAGERSDPDTLHWAEDNLNVPVIDHWWQTETGWAISGNPLGVHLFPIKYGSATRPMPGWDVRILNAENKEVPRGDIGAICVKLPLPPGTLPTLWNADDRYRKSYLSDYPGYYQTGDAGFIDDDGYVYIMARTDDIINVAGHRLSTGGMEEVLASHKDVAECAVIGVADDLKGQVPLGFLCLKAGVTRPHEEIVKEVVQLVREQIGPVADFKRAVVVERLPKTRSGKILRGTMQKIADNQDYKTPATIDDPGILPEIAEALQSLGYAKTHQAG</sequence>
<dbReference type="InterPro" id="IPR000873">
    <property type="entry name" value="AMP-dep_synth/lig_dom"/>
</dbReference>
<comment type="caution">
    <text evidence="5">The sequence shown here is derived from an EMBL/GenBank/DDBJ whole genome shotgun (WGS) entry which is preliminary data.</text>
</comment>
<proteinExistence type="inferred from homology"/>
<dbReference type="CDD" id="cd05967">
    <property type="entry name" value="PrpE"/>
    <property type="match status" value="1"/>
</dbReference>
<accession>A0A560AK80</accession>
<feature type="domain" description="AMP-binding enzyme C-terminal" evidence="3">
    <location>
        <begin position="516"/>
        <end position="594"/>
    </location>
</feature>
<dbReference type="InterPro" id="IPR025110">
    <property type="entry name" value="AMP-bd_C"/>
</dbReference>
<dbReference type="InterPro" id="IPR020845">
    <property type="entry name" value="AMP-binding_CS"/>
</dbReference>
<dbReference type="InterPro" id="IPR042099">
    <property type="entry name" value="ANL_N_sf"/>
</dbReference>
<dbReference type="PANTHER" id="PTHR43347:SF3">
    <property type="entry name" value="ACYL-COA SYNTHETASE SHORT-CHAIN FAMILY MEMBER 3, MITOCHONDRIAL"/>
    <property type="match status" value="1"/>
</dbReference>
<dbReference type="Pfam" id="PF13193">
    <property type="entry name" value="AMP-binding_C"/>
    <property type="match status" value="1"/>
</dbReference>
<evidence type="ECO:0000256" key="1">
    <source>
        <dbReference type="ARBA" id="ARBA00006432"/>
    </source>
</evidence>
<dbReference type="PANTHER" id="PTHR43347">
    <property type="entry name" value="ACYL-COA SYNTHETASE"/>
    <property type="match status" value="1"/>
</dbReference>
<dbReference type="InterPro" id="IPR045851">
    <property type="entry name" value="AMP-bd_C_sf"/>
</dbReference>
<evidence type="ECO:0000313" key="5">
    <source>
        <dbReference type="EMBL" id="TWA60732.1"/>
    </source>
</evidence>
<dbReference type="Pfam" id="PF00501">
    <property type="entry name" value="AMP-binding"/>
    <property type="match status" value="1"/>
</dbReference>
<dbReference type="GO" id="GO:0070013">
    <property type="term" value="C:intracellular organelle lumen"/>
    <property type="evidence" value="ECO:0007669"/>
    <property type="project" value="UniProtKB-ARBA"/>
</dbReference>
<protein>
    <submittedName>
        <fullName evidence="5">Propionyl-CoA synthetase</fullName>
    </submittedName>
</protein>
<organism evidence="5 6">
    <name type="scientific">Azospirillum brasilense</name>
    <dbReference type="NCBI Taxonomy" id="192"/>
    <lineage>
        <taxon>Bacteria</taxon>
        <taxon>Pseudomonadati</taxon>
        <taxon>Pseudomonadota</taxon>
        <taxon>Alphaproteobacteria</taxon>
        <taxon>Rhodospirillales</taxon>
        <taxon>Azospirillaceae</taxon>
        <taxon>Azospirillum</taxon>
    </lineage>
</organism>
<dbReference type="Proteomes" id="UP000316083">
    <property type="component" value="Unassembled WGS sequence"/>
</dbReference>
<dbReference type="SUPFAM" id="SSF56801">
    <property type="entry name" value="Acetyl-CoA synthetase-like"/>
    <property type="match status" value="1"/>
</dbReference>
<comment type="similarity">
    <text evidence="1">Belongs to the ATP-dependent AMP-binding enzyme family.</text>
</comment>
<feature type="domain" description="AMP-dependent synthetase/ligase" evidence="2">
    <location>
        <begin position="74"/>
        <end position="451"/>
    </location>
</feature>
<dbReference type="Gene3D" id="3.40.50.12780">
    <property type="entry name" value="N-terminal domain of ligase-like"/>
    <property type="match status" value="1"/>
</dbReference>
<evidence type="ECO:0000313" key="6">
    <source>
        <dbReference type="Proteomes" id="UP000316083"/>
    </source>
</evidence>